<evidence type="ECO:0000256" key="1">
    <source>
        <dbReference type="SAM" id="MobiDB-lite"/>
    </source>
</evidence>
<protein>
    <submittedName>
        <fullName evidence="2">Uncharacterized protein</fullName>
    </submittedName>
</protein>
<organism evidence="2">
    <name type="scientific">Siphoviridae sp. ctCNm48</name>
    <dbReference type="NCBI Taxonomy" id="2825377"/>
    <lineage>
        <taxon>Viruses</taxon>
        <taxon>Duplodnaviria</taxon>
        <taxon>Heunggongvirae</taxon>
        <taxon>Uroviricota</taxon>
        <taxon>Caudoviricetes</taxon>
    </lineage>
</organism>
<feature type="region of interest" description="Disordered" evidence="1">
    <location>
        <begin position="55"/>
        <end position="96"/>
    </location>
</feature>
<evidence type="ECO:0000313" key="2">
    <source>
        <dbReference type="EMBL" id="DAF86465.1"/>
    </source>
</evidence>
<sequence>MVHCTRWASGLVWGAYPHCLTGGGCAPLLYGYHYIRLYVIVNSKIMILRNLQRRGHARHDRGGGYQGRERGRVSPKMPTKNKRKKQKGGLTFTFTV</sequence>
<proteinExistence type="predicted"/>
<name>A0A8S5TW89_9CAUD</name>
<dbReference type="EMBL" id="BK015945">
    <property type="protein sequence ID" value="DAF86465.1"/>
    <property type="molecule type" value="Genomic_DNA"/>
</dbReference>
<dbReference type="PROSITE" id="PS51257">
    <property type="entry name" value="PROKAR_LIPOPROTEIN"/>
    <property type="match status" value="1"/>
</dbReference>
<accession>A0A8S5TW89</accession>
<reference evidence="2" key="1">
    <citation type="journal article" date="2021" name="Proc. Natl. Acad. Sci. U.S.A.">
        <title>A Catalog of Tens of Thousands of Viruses from Human Metagenomes Reveals Hidden Associations with Chronic Diseases.</title>
        <authorList>
            <person name="Tisza M.J."/>
            <person name="Buck C.B."/>
        </authorList>
    </citation>
    <scope>NUCLEOTIDE SEQUENCE</scope>
    <source>
        <strain evidence="2">CtCNm48</strain>
    </source>
</reference>